<dbReference type="AlphaFoldDB" id="K9ZKU3"/>
<dbReference type="KEGG" id="acy:Anacy_4019"/>
<keyword evidence="2" id="KW-1185">Reference proteome</keyword>
<dbReference type="HOGENOM" id="CLU_2912280_0_0_3"/>
<accession>K9ZKU3</accession>
<dbReference type="Proteomes" id="UP000010474">
    <property type="component" value="Chromosome"/>
</dbReference>
<dbReference type="EMBL" id="CP003659">
    <property type="protein sequence ID" value="AFZ59389.1"/>
    <property type="molecule type" value="Genomic_DNA"/>
</dbReference>
<proteinExistence type="predicted"/>
<sequence length="61" mass="7229">MKVRLHDGYGGYHDHELQAVIYYPSAIFWNGFLYLHHGDGQYYSHPYYLIPPSQISIEDVR</sequence>
<evidence type="ECO:0000313" key="1">
    <source>
        <dbReference type="EMBL" id="AFZ59389.1"/>
    </source>
</evidence>
<gene>
    <name evidence="1" type="ordered locus">Anacy_4019</name>
</gene>
<evidence type="ECO:0000313" key="2">
    <source>
        <dbReference type="Proteomes" id="UP000010474"/>
    </source>
</evidence>
<dbReference type="RefSeq" id="WP_015216007.1">
    <property type="nucleotide sequence ID" value="NC_019771.1"/>
</dbReference>
<dbReference type="STRING" id="272123.Anacy_4019"/>
<reference evidence="2" key="1">
    <citation type="journal article" date="2013" name="Proc. Natl. Acad. Sci. U.S.A.">
        <title>Improving the coverage of the cyanobacterial phylum using diversity-driven genome sequencing.</title>
        <authorList>
            <person name="Shih P.M."/>
            <person name="Wu D."/>
            <person name="Latifi A."/>
            <person name="Axen S.D."/>
            <person name="Fewer D.P."/>
            <person name="Talla E."/>
            <person name="Calteau A."/>
            <person name="Cai F."/>
            <person name="Tandeau de Marsac N."/>
            <person name="Rippka R."/>
            <person name="Herdman M."/>
            <person name="Sivonen K."/>
            <person name="Coursin T."/>
            <person name="Laurent T."/>
            <person name="Goodwin L."/>
            <person name="Nolan M."/>
            <person name="Davenport K.W."/>
            <person name="Han C.S."/>
            <person name="Rubin E.M."/>
            <person name="Eisen J.A."/>
            <person name="Woyke T."/>
            <person name="Gugger M."/>
            <person name="Kerfeld C.A."/>
        </authorList>
    </citation>
    <scope>NUCLEOTIDE SEQUENCE [LARGE SCALE GENOMIC DNA]</scope>
    <source>
        <strain evidence="2">ATCC 27899 / PCC 7122</strain>
    </source>
</reference>
<protein>
    <submittedName>
        <fullName evidence="1">Uncharacterized protein</fullName>
    </submittedName>
</protein>
<name>K9ZKU3_ANACC</name>
<organism evidence="1 2">
    <name type="scientific">Anabaena cylindrica (strain ATCC 27899 / PCC 7122)</name>
    <dbReference type="NCBI Taxonomy" id="272123"/>
    <lineage>
        <taxon>Bacteria</taxon>
        <taxon>Bacillati</taxon>
        <taxon>Cyanobacteriota</taxon>
        <taxon>Cyanophyceae</taxon>
        <taxon>Nostocales</taxon>
        <taxon>Nostocaceae</taxon>
        <taxon>Anabaena</taxon>
    </lineage>
</organism>